<reference evidence="3" key="2">
    <citation type="submission" date="2008-07" db="EMBL/GenBank/DDBJ databases">
        <authorList>
            <person name="Genoscope - CEA"/>
        </authorList>
    </citation>
    <scope>NUCLEOTIDE SEQUENCE</scope>
    <source>
        <strain evidence="3">S mat+</strain>
    </source>
</reference>
<feature type="signal peptide" evidence="2">
    <location>
        <begin position="1"/>
        <end position="16"/>
    </location>
</feature>
<protein>
    <submittedName>
        <fullName evidence="3">Podospora anserina S mat+ genomic DNA chromosome 6, supercontig 4</fullName>
    </submittedName>
</protein>
<proteinExistence type="predicted"/>
<sequence length="151" mass="16866">MQLPPLLLLLAGAVSAIPAGTSLPVLTVPGGGPAITASLPVITPPSKTNRLLRKALLLHPHNHHHPKGLRHRLPRAQRPHHVPGLHQDRAKGGPLPRRLLPQDVHPNRHRPLPQVRNRMRDPHHHRVHHYRLRADSHRSVPHGDFDQAKLS</sequence>
<dbReference type="RefSeq" id="XP_003437400.1">
    <property type="nucleotide sequence ID" value="XM_003437352.1"/>
</dbReference>
<name>B2ANR3_PODAN</name>
<dbReference type="AlphaFoldDB" id="B2ANR3"/>
<feature type="compositionally biased region" description="Basic residues" evidence="1">
    <location>
        <begin position="121"/>
        <end position="131"/>
    </location>
</feature>
<keyword evidence="2" id="KW-0732">Signal</keyword>
<organism evidence="3">
    <name type="scientific">Podospora anserina (strain S / ATCC MYA-4624 / DSM 980 / FGSC 10383)</name>
    <name type="common">Pleurage anserina</name>
    <dbReference type="NCBI Taxonomy" id="515849"/>
    <lineage>
        <taxon>Eukaryota</taxon>
        <taxon>Fungi</taxon>
        <taxon>Dikarya</taxon>
        <taxon>Ascomycota</taxon>
        <taxon>Pezizomycotina</taxon>
        <taxon>Sordariomycetes</taxon>
        <taxon>Sordariomycetidae</taxon>
        <taxon>Sordariales</taxon>
        <taxon>Podosporaceae</taxon>
        <taxon>Podospora</taxon>
        <taxon>Podospora anserina</taxon>
    </lineage>
</organism>
<evidence type="ECO:0000256" key="2">
    <source>
        <dbReference type="SAM" id="SignalP"/>
    </source>
</evidence>
<gene>
    <name evidence="3" type="ORF">PODANS_6_9820</name>
</gene>
<feature type="compositionally biased region" description="Basic and acidic residues" evidence="1">
    <location>
        <begin position="132"/>
        <end position="151"/>
    </location>
</feature>
<feature type="region of interest" description="Disordered" evidence="1">
    <location>
        <begin position="79"/>
        <end position="151"/>
    </location>
</feature>
<dbReference type="GeneID" id="11176232"/>
<dbReference type="HOGENOM" id="CLU_1732248_0_0_1"/>
<evidence type="ECO:0000313" key="3">
    <source>
        <dbReference type="EMBL" id="CAP65485.1"/>
    </source>
</evidence>
<accession>B2ANR3</accession>
<reference evidence="3" key="1">
    <citation type="journal article" date="2008" name="Genome Biol.">
        <title>The genome sequence of the model ascomycete fungus Podospora anserina.</title>
        <authorList>
            <person name="Espagne E."/>
            <person name="Lespinet O."/>
            <person name="Malagnac F."/>
            <person name="Da Silva C."/>
            <person name="Jaillon O."/>
            <person name="Porcel B.M."/>
            <person name="Couloux A."/>
            <person name="Aury J.-M."/>
            <person name="Segurens B."/>
            <person name="Poulain J."/>
            <person name="Anthouard V."/>
            <person name="Grossetete S."/>
            <person name="Khalili H."/>
            <person name="Coppin E."/>
            <person name="Dequard-Chablat M."/>
            <person name="Picard M."/>
            <person name="Contamine V."/>
            <person name="Arnaise S."/>
            <person name="Bourdais A."/>
            <person name="Berteaux-Lecellier V."/>
            <person name="Gautheret D."/>
            <person name="de Vries R.P."/>
            <person name="Battaglia E."/>
            <person name="Coutinho P.M."/>
            <person name="Danchin E.G.J."/>
            <person name="Henrissat B."/>
            <person name="El Khoury R."/>
            <person name="Sainsard-Chanet A."/>
            <person name="Boivin A."/>
            <person name="Pinan-Lucarre B."/>
            <person name="Sellem C.H."/>
            <person name="Debuchy R."/>
            <person name="Wincker P."/>
            <person name="Weissenbach J."/>
            <person name="Silar P."/>
        </authorList>
    </citation>
    <scope>NUCLEOTIDE SEQUENCE [LARGE SCALE GENOMIC DNA]</scope>
    <source>
        <strain evidence="3">S mat+</strain>
    </source>
</reference>
<dbReference type="VEuPathDB" id="FungiDB:PODANS_6_9820"/>
<dbReference type="EMBL" id="CU633872">
    <property type="protein sequence ID" value="CAP65485.1"/>
    <property type="molecule type" value="Genomic_DNA"/>
</dbReference>
<evidence type="ECO:0000256" key="1">
    <source>
        <dbReference type="SAM" id="MobiDB-lite"/>
    </source>
</evidence>
<dbReference type="KEGG" id="pan:PODANS72p186"/>
<feature type="chain" id="PRO_5002775685" evidence="2">
    <location>
        <begin position="17"/>
        <end position="151"/>
    </location>
</feature>